<evidence type="ECO:0000256" key="1">
    <source>
        <dbReference type="SAM" id="Coils"/>
    </source>
</evidence>
<dbReference type="AlphaFoldDB" id="U4LHK9"/>
<reference evidence="2 3" key="1">
    <citation type="journal article" date="2013" name="PLoS Genet.">
        <title>The genome and development-dependent transcriptomes of Pyronema confluens: a window into fungal evolution.</title>
        <authorList>
            <person name="Traeger S."/>
            <person name="Altegoer F."/>
            <person name="Freitag M."/>
            <person name="Gabaldon T."/>
            <person name="Kempken F."/>
            <person name="Kumar A."/>
            <person name="Marcet-Houben M."/>
            <person name="Poggeler S."/>
            <person name="Stajich J.E."/>
            <person name="Nowrousian M."/>
        </authorList>
    </citation>
    <scope>NUCLEOTIDE SEQUENCE [LARGE SCALE GENOMIC DNA]</scope>
    <source>
        <strain evidence="3">CBS 100304</strain>
        <tissue evidence="2">Vegetative mycelium</tissue>
    </source>
</reference>
<protein>
    <recommendedName>
        <fullName evidence="4">Retrotransposon gag domain-containing protein</fullName>
    </recommendedName>
</protein>
<keyword evidence="1" id="KW-0175">Coiled coil</keyword>
<feature type="coiled-coil region" evidence="1">
    <location>
        <begin position="74"/>
        <end position="115"/>
    </location>
</feature>
<dbReference type="EMBL" id="HF936318">
    <property type="protein sequence ID" value="CCX16148.1"/>
    <property type="molecule type" value="Genomic_DNA"/>
</dbReference>
<evidence type="ECO:0000313" key="2">
    <source>
        <dbReference type="EMBL" id="CCX16148.1"/>
    </source>
</evidence>
<evidence type="ECO:0000313" key="3">
    <source>
        <dbReference type="Proteomes" id="UP000018144"/>
    </source>
</evidence>
<sequence>MDPEEQLPWFHDPEYTEGMVVNLLRSKDDARTTEYVRYRDWILHKGLESPDDILRWRRYTVAIEDAWAESEERNEHLNAGIEDLEHDAAVLSNQNNTLEQDLETARAEIKSIQSENCVLKTRVSDAEKAVVRMALSTSTKGPGAPHCFTIDTQILPTFHGERSGEAVKNFLNLLVRYFVVRCHEINWLGQADARSETPTDDSATVTSQSMALRKDGWARYALCQLRGDAIMWASVKFPPELPEPSWEEFCASLREEYVPVTLLNEQWRLLSISPNGDVAAFNDEFMRYRYQLDPLASMPVEQLIDVYADKLRPKISAHADAVTYRSLCRNIDRDFSLEALLAYVKDMDIARTPHKNKKYAEGFPSPGRSSF</sequence>
<gene>
    <name evidence="2" type="ORF">PCON_02679</name>
</gene>
<dbReference type="Proteomes" id="UP000018144">
    <property type="component" value="Unassembled WGS sequence"/>
</dbReference>
<evidence type="ECO:0008006" key="4">
    <source>
        <dbReference type="Google" id="ProtNLM"/>
    </source>
</evidence>
<name>U4LHK9_PYROM</name>
<organism evidence="2 3">
    <name type="scientific">Pyronema omphalodes (strain CBS 100304)</name>
    <name type="common">Pyronema confluens</name>
    <dbReference type="NCBI Taxonomy" id="1076935"/>
    <lineage>
        <taxon>Eukaryota</taxon>
        <taxon>Fungi</taxon>
        <taxon>Dikarya</taxon>
        <taxon>Ascomycota</taxon>
        <taxon>Pezizomycotina</taxon>
        <taxon>Pezizomycetes</taxon>
        <taxon>Pezizales</taxon>
        <taxon>Pyronemataceae</taxon>
        <taxon>Pyronema</taxon>
    </lineage>
</organism>
<keyword evidence="3" id="KW-1185">Reference proteome</keyword>
<proteinExistence type="predicted"/>
<accession>U4LHK9</accession>